<dbReference type="SUPFAM" id="SSF57701">
    <property type="entry name" value="Zn2/Cys6 DNA-binding domain"/>
    <property type="match status" value="2"/>
</dbReference>
<evidence type="ECO:0000256" key="3">
    <source>
        <dbReference type="ARBA" id="ARBA00023015"/>
    </source>
</evidence>
<dbReference type="Pfam" id="PF00172">
    <property type="entry name" value="Zn_clus"/>
    <property type="match status" value="2"/>
</dbReference>
<dbReference type="PANTHER" id="PTHR47338">
    <property type="entry name" value="ZN(II)2CYS6 TRANSCRIPTION FACTOR (EUROFUNG)-RELATED"/>
    <property type="match status" value="1"/>
</dbReference>
<dbReference type="GO" id="GO:0008270">
    <property type="term" value="F:zinc ion binding"/>
    <property type="evidence" value="ECO:0007669"/>
    <property type="project" value="InterPro"/>
</dbReference>
<evidence type="ECO:0000313" key="9">
    <source>
        <dbReference type="Proteomes" id="UP000297716"/>
    </source>
</evidence>
<dbReference type="CDD" id="cd12148">
    <property type="entry name" value="fungal_TF_MHR"/>
    <property type="match status" value="1"/>
</dbReference>
<comment type="subcellular location">
    <subcellularLocation>
        <location evidence="1">Nucleus</location>
    </subcellularLocation>
</comment>
<dbReference type="GO" id="GO:0005634">
    <property type="term" value="C:nucleus"/>
    <property type="evidence" value="ECO:0007669"/>
    <property type="project" value="UniProtKB-SubCell"/>
</dbReference>
<dbReference type="InterPro" id="IPR001138">
    <property type="entry name" value="Zn2Cys6_DnaBD"/>
</dbReference>
<keyword evidence="2" id="KW-0479">Metal-binding</keyword>
<dbReference type="GO" id="GO:0000981">
    <property type="term" value="F:DNA-binding transcription factor activity, RNA polymerase II-specific"/>
    <property type="evidence" value="ECO:0007669"/>
    <property type="project" value="InterPro"/>
</dbReference>
<dbReference type="SMART" id="SM00066">
    <property type="entry name" value="GAL4"/>
    <property type="match status" value="2"/>
</dbReference>
<dbReference type="PANTHER" id="PTHR47338:SF7">
    <property type="entry name" value="ZN(II)2CYS6 TRANSCRIPTION FACTOR (EUROFUNG)"/>
    <property type="match status" value="1"/>
</dbReference>
<feature type="compositionally biased region" description="Polar residues" evidence="6">
    <location>
        <begin position="151"/>
        <end position="162"/>
    </location>
</feature>
<dbReference type="STRING" id="37992.A0A4Z0YVR6"/>
<dbReference type="AlphaFoldDB" id="A0A4Z0YVR6"/>
<keyword evidence="3" id="KW-0805">Transcription regulation</keyword>
<keyword evidence="5" id="KW-0539">Nucleus</keyword>
<evidence type="ECO:0000313" key="8">
    <source>
        <dbReference type="EMBL" id="TGJ83481.1"/>
    </source>
</evidence>
<evidence type="ECO:0000256" key="2">
    <source>
        <dbReference type="ARBA" id="ARBA00022723"/>
    </source>
</evidence>
<dbReference type="InterPro" id="IPR050815">
    <property type="entry name" value="TF_fung"/>
</dbReference>
<proteinExistence type="predicted"/>
<sequence>MTLRPLRPSQSARRVDDNDDCTGQASKVDKGLGPIAMPTALHRTKRATCSQCRIRKVRCDGREGLCQNCDRLGFECSFQQSPNKSPGRYLKSPERRRRMQACISCHLKKTRCHGELPSCSNCARKGQECTYPAARKQGAATPAAASDGDRSSTTPGRETPVQQAPVVNRENPPSPPKPGVSTAEKVSGTSLPDIATVAEHIEDYFNHLYPLPFFAFLHKPTVIRRCRHGTVNEPLKFAICAITSLHLQHAPLCHPLWAQEAEQLILQHIGRPSIFHLQALLLVIRYRIESGEFPTAFMLAALAARTAVALRLNYERSELAFVAQEARRRLFWALYLLDDYFCVGLREFELCPEETIYLQLPCREEIFETGLQCQTGMLRPSASDNVAAMGLRGAFMRLISARRAIMRFNRRVGLGEESPSTITSRIQQFEQELTCLRAALSPEHQYSVSNLALCKWPAQFVMLHMSYYQCHCDLYRMFLTGYSEAAPSGLLANIRPQDRIAIQGQCLEHAENIIRILGDFITNHPNGESQLLLLERDAAVCAFESARLVMFGARLLCATSTLEVSIHKARDISLHFITKFFPYSASTRPLRTALEHLISSYSKRLLAQTQPQTRIQETLSEPEPAAPRSSSKISQYASSRQRLSVQSLLLQSDFTDDSHEIASPFPASSTAADQVETAYPSFLQTRTNPLPSLGAIRGGSISTSDLSRPISSSSSSSGICVPRTMTTGTLVTFPPTTTPTTPATALSLCFFFSLDHDNRRASGRRGANIQSLDGITGTEEFYGLSEGLSEEY</sequence>
<evidence type="ECO:0000256" key="1">
    <source>
        <dbReference type="ARBA" id="ARBA00004123"/>
    </source>
</evidence>
<name>A0A4Z0YVR6_9PEZI</name>
<feature type="domain" description="Zn(2)-C6 fungal-type" evidence="7">
    <location>
        <begin position="101"/>
        <end position="131"/>
    </location>
</feature>
<evidence type="ECO:0000256" key="4">
    <source>
        <dbReference type="ARBA" id="ARBA00023163"/>
    </source>
</evidence>
<gene>
    <name evidence="8" type="ORF">E0Z10_g5311</name>
</gene>
<keyword evidence="4" id="KW-0804">Transcription</keyword>
<protein>
    <recommendedName>
        <fullName evidence="7">Zn(2)-C6 fungal-type domain-containing protein</fullName>
    </recommendedName>
</protein>
<feature type="region of interest" description="Disordered" evidence="6">
    <location>
        <begin position="611"/>
        <end position="635"/>
    </location>
</feature>
<dbReference type="InterPro" id="IPR007219">
    <property type="entry name" value="XnlR_reg_dom"/>
</dbReference>
<dbReference type="Proteomes" id="UP000297716">
    <property type="component" value="Unassembled WGS sequence"/>
</dbReference>
<feature type="region of interest" description="Disordered" evidence="6">
    <location>
        <begin position="140"/>
        <end position="186"/>
    </location>
</feature>
<dbReference type="Pfam" id="PF04082">
    <property type="entry name" value="Fungal_trans"/>
    <property type="match status" value="1"/>
</dbReference>
<comment type="caution">
    <text evidence="8">The sequence shown here is derived from an EMBL/GenBank/DDBJ whole genome shotgun (WGS) entry which is preliminary data.</text>
</comment>
<keyword evidence="9" id="KW-1185">Reference proteome</keyword>
<dbReference type="InterPro" id="IPR036864">
    <property type="entry name" value="Zn2-C6_fun-type_DNA-bd_sf"/>
</dbReference>
<dbReference type="OrthoDB" id="2563500at2759"/>
<evidence type="ECO:0000256" key="6">
    <source>
        <dbReference type="SAM" id="MobiDB-lite"/>
    </source>
</evidence>
<dbReference type="PROSITE" id="PS00463">
    <property type="entry name" value="ZN2_CY6_FUNGAL_1"/>
    <property type="match status" value="2"/>
</dbReference>
<feature type="region of interest" description="Disordered" evidence="6">
    <location>
        <begin position="1"/>
        <end position="32"/>
    </location>
</feature>
<dbReference type="GO" id="GO:0006351">
    <property type="term" value="P:DNA-templated transcription"/>
    <property type="evidence" value="ECO:0007669"/>
    <property type="project" value="InterPro"/>
</dbReference>
<feature type="domain" description="Zn(2)-C6 fungal-type" evidence="7">
    <location>
        <begin position="48"/>
        <end position="78"/>
    </location>
</feature>
<dbReference type="PROSITE" id="PS50048">
    <property type="entry name" value="ZN2_CY6_FUNGAL_2"/>
    <property type="match status" value="2"/>
</dbReference>
<dbReference type="SMART" id="SM00906">
    <property type="entry name" value="Fungal_trans"/>
    <property type="match status" value="1"/>
</dbReference>
<accession>A0A4Z0YVR6</accession>
<dbReference type="EMBL" id="SKBN01000093">
    <property type="protein sequence ID" value="TGJ83481.1"/>
    <property type="molecule type" value="Genomic_DNA"/>
</dbReference>
<feature type="compositionally biased region" description="Low complexity" evidence="6">
    <location>
        <begin position="621"/>
        <end position="631"/>
    </location>
</feature>
<evidence type="ECO:0000259" key="7">
    <source>
        <dbReference type="PROSITE" id="PS50048"/>
    </source>
</evidence>
<dbReference type="GO" id="GO:0003677">
    <property type="term" value="F:DNA binding"/>
    <property type="evidence" value="ECO:0007669"/>
    <property type="project" value="InterPro"/>
</dbReference>
<organism evidence="8 9">
    <name type="scientific">Xylaria hypoxylon</name>
    <dbReference type="NCBI Taxonomy" id="37992"/>
    <lineage>
        <taxon>Eukaryota</taxon>
        <taxon>Fungi</taxon>
        <taxon>Dikarya</taxon>
        <taxon>Ascomycota</taxon>
        <taxon>Pezizomycotina</taxon>
        <taxon>Sordariomycetes</taxon>
        <taxon>Xylariomycetidae</taxon>
        <taxon>Xylariales</taxon>
        <taxon>Xylariaceae</taxon>
        <taxon>Xylaria</taxon>
    </lineage>
</organism>
<dbReference type="CDD" id="cd00067">
    <property type="entry name" value="GAL4"/>
    <property type="match status" value="2"/>
</dbReference>
<reference evidence="8 9" key="1">
    <citation type="submission" date="2019-03" db="EMBL/GenBank/DDBJ databases">
        <title>Draft genome sequence of Xylaria hypoxylon DSM 108379, a ubiquitous saprotrophic-parasitic fungi on hardwood.</title>
        <authorList>
            <person name="Buettner E."/>
            <person name="Leonhardt S."/>
            <person name="Gebauer A.M."/>
            <person name="Liers C."/>
            <person name="Hofrichter M."/>
            <person name="Kellner H."/>
        </authorList>
    </citation>
    <scope>NUCLEOTIDE SEQUENCE [LARGE SCALE GENOMIC DNA]</scope>
    <source>
        <strain evidence="8 9">DSM 108379</strain>
    </source>
</reference>
<dbReference type="Gene3D" id="4.10.240.10">
    <property type="entry name" value="Zn(2)-C6 fungal-type DNA-binding domain"/>
    <property type="match status" value="2"/>
</dbReference>
<evidence type="ECO:0000256" key="5">
    <source>
        <dbReference type="ARBA" id="ARBA00023242"/>
    </source>
</evidence>